<feature type="transmembrane region" description="Helical" evidence="1">
    <location>
        <begin position="6"/>
        <end position="24"/>
    </location>
</feature>
<dbReference type="EMBL" id="BARW01025318">
    <property type="protein sequence ID" value="GAJ07266.1"/>
    <property type="molecule type" value="Genomic_DNA"/>
</dbReference>
<organism evidence="2">
    <name type="scientific">marine sediment metagenome</name>
    <dbReference type="NCBI Taxonomy" id="412755"/>
    <lineage>
        <taxon>unclassified sequences</taxon>
        <taxon>metagenomes</taxon>
        <taxon>ecological metagenomes</taxon>
    </lineage>
</organism>
<reference evidence="2" key="1">
    <citation type="journal article" date="2014" name="Front. Microbiol.">
        <title>High frequency of phylogenetically diverse reductive dehalogenase-homologous genes in deep subseafloor sedimentary metagenomes.</title>
        <authorList>
            <person name="Kawai M."/>
            <person name="Futagami T."/>
            <person name="Toyoda A."/>
            <person name="Takaki Y."/>
            <person name="Nishi S."/>
            <person name="Hori S."/>
            <person name="Arai W."/>
            <person name="Tsubouchi T."/>
            <person name="Morono Y."/>
            <person name="Uchiyama I."/>
            <person name="Ito T."/>
            <person name="Fujiyama A."/>
            <person name="Inagaki F."/>
            <person name="Takami H."/>
        </authorList>
    </citation>
    <scope>NUCLEOTIDE SEQUENCE</scope>
    <source>
        <strain evidence="2">Expedition CK06-06</strain>
    </source>
</reference>
<keyword evidence="1" id="KW-0812">Transmembrane</keyword>
<sequence length="99" mass="10830">YYWPGLAVVYVGQPLVGLILFFLGDYELPFRYYPGPAVLICKLANAGRISFSDPGLFPKTELLALIKPGISLDALPADRIRPDALRLESRGVELGPLLA</sequence>
<keyword evidence="1" id="KW-0472">Membrane</keyword>
<evidence type="ECO:0000313" key="2">
    <source>
        <dbReference type="EMBL" id="GAJ07266.1"/>
    </source>
</evidence>
<keyword evidence="1" id="KW-1133">Transmembrane helix</keyword>
<feature type="non-terminal residue" evidence="2">
    <location>
        <position position="1"/>
    </location>
</feature>
<gene>
    <name evidence="2" type="ORF">S12H4_41526</name>
</gene>
<evidence type="ECO:0000256" key="1">
    <source>
        <dbReference type="SAM" id="Phobius"/>
    </source>
</evidence>
<comment type="caution">
    <text evidence="2">The sequence shown here is derived from an EMBL/GenBank/DDBJ whole genome shotgun (WGS) entry which is preliminary data.</text>
</comment>
<dbReference type="AlphaFoldDB" id="X1V533"/>
<protein>
    <submittedName>
        <fullName evidence="2">Uncharacterized protein</fullName>
    </submittedName>
</protein>
<proteinExistence type="predicted"/>
<name>X1V533_9ZZZZ</name>
<accession>X1V533</accession>